<keyword evidence="6 10" id="KW-0418">Kinase</keyword>
<dbReference type="PATRIC" id="fig|765912.4.peg.218"/>
<evidence type="ECO:0000256" key="5">
    <source>
        <dbReference type="ARBA" id="ARBA00022692"/>
    </source>
</evidence>
<dbReference type="EC" id="2.7.13.3" evidence="2"/>
<sequence>MSVRRSLRNRVAITLAAFAALVSLSLATLMYLASHDLERRLVDETLNAELDDYIARRERNPRSLPAQTATIRAFVVAENGGTMPIPPAVAALSSGRHELVLDGRPYRAAVRRADDRRFVVLFDVGALQRRERLFLLLLSVSVVLITVVSALSGRWLATAVIAPVTRLARRVAGLQPGEAPPPLAGEFPWYEVQELAADFDDYLARLHAFSERERLFTGDVSHELRTPLAVAAGAAELLAADPSLGEHNRARVARIGRAVAEMGEMTAALLALAREQGTAVAQPQPVSCDVALVAGELIERYRELFRAKPVTLTLEVRAHPQLAADRAVLSMVLGNLVRNALGFTQEGEVAVRIEADALEVSDTGPGISRVIQRHGGDLFRPYVRGPDSDGAGLGLSLVQRLCVHQGWQVGLTGRPGGGTVARLVFGGAGLVDL</sequence>
<dbReference type="PANTHER" id="PTHR45436:SF16">
    <property type="entry name" value="HISTIDINE KINASE"/>
    <property type="match status" value="1"/>
</dbReference>
<evidence type="ECO:0000313" key="10">
    <source>
        <dbReference type="EMBL" id="AGA89091.1"/>
    </source>
</evidence>
<dbReference type="InterPro" id="IPR036890">
    <property type="entry name" value="HATPase_C_sf"/>
</dbReference>
<dbReference type="InterPro" id="IPR003661">
    <property type="entry name" value="HisK_dim/P_dom"/>
</dbReference>
<dbReference type="PANTHER" id="PTHR45436">
    <property type="entry name" value="SENSOR HISTIDINE KINASE YKOH"/>
    <property type="match status" value="1"/>
</dbReference>
<dbReference type="KEGG" id="tmb:Thimo_0219"/>
<dbReference type="SUPFAM" id="SSF55874">
    <property type="entry name" value="ATPase domain of HSP90 chaperone/DNA topoisomerase II/histidine kinase"/>
    <property type="match status" value="1"/>
</dbReference>
<dbReference type="Pfam" id="PF00512">
    <property type="entry name" value="HisKA"/>
    <property type="match status" value="1"/>
</dbReference>
<accession>L0GSX0</accession>
<proteinExistence type="predicted"/>
<evidence type="ECO:0000256" key="3">
    <source>
        <dbReference type="ARBA" id="ARBA00022553"/>
    </source>
</evidence>
<keyword evidence="7 8" id="KW-1133">Transmembrane helix</keyword>
<dbReference type="CDD" id="cd00082">
    <property type="entry name" value="HisKA"/>
    <property type="match status" value="1"/>
</dbReference>
<dbReference type="GO" id="GO:0000155">
    <property type="term" value="F:phosphorelay sensor kinase activity"/>
    <property type="evidence" value="ECO:0007669"/>
    <property type="project" value="InterPro"/>
</dbReference>
<dbReference type="PROSITE" id="PS50109">
    <property type="entry name" value="HIS_KIN"/>
    <property type="match status" value="1"/>
</dbReference>
<feature type="transmembrane region" description="Helical" evidence="8">
    <location>
        <begin position="133"/>
        <end position="157"/>
    </location>
</feature>
<evidence type="ECO:0000256" key="1">
    <source>
        <dbReference type="ARBA" id="ARBA00000085"/>
    </source>
</evidence>
<keyword evidence="8" id="KW-0472">Membrane</keyword>
<dbReference type="InterPro" id="IPR005467">
    <property type="entry name" value="His_kinase_dom"/>
</dbReference>
<dbReference type="SUPFAM" id="SSF47384">
    <property type="entry name" value="Homodimeric domain of signal transducing histidine kinase"/>
    <property type="match status" value="1"/>
</dbReference>
<keyword evidence="5 8" id="KW-0812">Transmembrane</keyword>
<dbReference type="InterPro" id="IPR050428">
    <property type="entry name" value="TCS_sensor_his_kinase"/>
</dbReference>
<dbReference type="SMART" id="SM00387">
    <property type="entry name" value="HATPase_c"/>
    <property type="match status" value="1"/>
</dbReference>
<keyword evidence="4" id="KW-0808">Transferase</keyword>
<dbReference type="eggNOG" id="COG0642">
    <property type="taxonomic scope" value="Bacteria"/>
</dbReference>
<evidence type="ECO:0000256" key="4">
    <source>
        <dbReference type="ARBA" id="ARBA00022679"/>
    </source>
</evidence>
<evidence type="ECO:0000256" key="6">
    <source>
        <dbReference type="ARBA" id="ARBA00022777"/>
    </source>
</evidence>
<dbReference type="EMBL" id="CP003051">
    <property type="protein sequence ID" value="AGA89091.1"/>
    <property type="molecule type" value="Genomic_DNA"/>
</dbReference>
<dbReference type="Gene3D" id="3.30.565.10">
    <property type="entry name" value="Histidine kinase-like ATPase, C-terminal domain"/>
    <property type="match status" value="1"/>
</dbReference>
<keyword evidence="3" id="KW-0597">Phosphoprotein</keyword>
<reference evidence="10 11" key="1">
    <citation type="submission" date="2011-09" db="EMBL/GenBank/DDBJ databases">
        <title>Complete sequence of chromosome of Thioflavicoccus mobilis 8321.</title>
        <authorList>
            <consortium name="US DOE Joint Genome Institute"/>
            <person name="Lucas S."/>
            <person name="Han J."/>
            <person name="Lapidus A."/>
            <person name="Cheng J.-F."/>
            <person name="Goodwin L."/>
            <person name="Pitluck S."/>
            <person name="Peters L."/>
            <person name="Ovchinnikova G."/>
            <person name="Lu M."/>
            <person name="Detter J.C."/>
            <person name="Han C."/>
            <person name="Tapia R."/>
            <person name="Land M."/>
            <person name="Hauser L."/>
            <person name="Kyrpides N."/>
            <person name="Ivanova N."/>
            <person name="Pagani I."/>
            <person name="Vogl K."/>
            <person name="Liu Z."/>
            <person name="Imhoff J."/>
            <person name="Thiel V."/>
            <person name="Frigaard N.-U."/>
            <person name="Bryant D."/>
            <person name="Woyke T."/>
        </authorList>
    </citation>
    <scope>NUCLEOTIDE SEQUENCE [LARGE SCALE GENOMIC DNA]</scope>
    <source>
        <strain evidence="10 11">8321</strain>
    </source>
</reference>
<dbReference type="InterPro" id="IPR036097">
    <property type="entry name" value="HisK_dim/P_sf"/>
</dbReference>
<protein>
    <recommendedName>
        <fullName evidence="2">histidine kinase</fullName>
        <ecNumber evidence="2">2.7.13.3</ecNumber>
    </recommendedName>
</protein>
<dbReference type="HOGENOM" id="CLU_000445_89_37_6"/>
<keyword evidence="11" id="KW-1185">Reference proteome</keyword>
<evidence type="ECO:0000256" key="8">
    <source>
        <dbReference type="SAM" id="Phobius"/>
    </source>
</evidence>
<feature type="transmembrane region" description="Helical" evidence="8">
    <location>
        <begin position="12"/>
        <end position="33"/>
    </location>
</feature>
<organism evidence="10 11">
    <name type="scientific">Thioflavicoccus mobilis 8321</name>
    <dbReference type="NCBI Taxonomy" id="765912"/>
    <lineage>
        <taxon>Bacteria</taxon>
        <taxon>Pseudomonadati</taxon>
        <taxon>Pseudomonadota</taxon>
        <taxon>Gammaproteobacteria</taxon>
        <taxon>Chromatiales</taxon>
        <taxon>Chromatiaceae</taxon>
        <taxon>Thioflavicoccus</taxon>
    </lineage>
</organism>
<dbReference type="GO" id="GO:0005886">
    <property type="term" value="C:plasma membrane"/>
    <property type="evidence" value="ECO:0007669"/>
    <property type="project" value="TreeGrafter"/>
</dbReference>
<feature type="domain" description="Histidine kinase" evidence="9">
    <location>
        <begin position="219"/>
        <end position="429"/>
    </location>
</feature>
<dbReference type="AlphaFoldDB" id="L0GSX0"/>
<dbReference type="Gene3D" id="1.10.287.130">
    <property type="match status" value="1"/>
</dbReference>
<evidence type="ECO:0000256" key="7">
    <source>
        <dbReference type="ARBA" id="ARBA00022989"/>
    </source>
</evidence>
<dbReference type="RefSeq" id="WP_015279241.1">
    <property type="nucleotide sequence ID" value="NC_019940.1"/>
</dbReference>
<evidence type="ECO:0000259" key="9">
    <source>
        <dbReference type="PROSITE" id="PS50109"/>
    </source>
</evidence>
<comment type="catalytic activity">
    <reaction evidence="1">
        <text>ATP + protein L-histidine = ADP + protein N-phospho-L-histidine.</text>
        <dbReference type="EC" id="2.7.13.3"/>
    </reaction>
</comment>
<gene>
    <name evidence="10" type="ORF">Thimo_0219</name>
</gene>
<evidence type="ECO:0000256" key="2">
    <source>
        <dbReference type="ARBA" id="ARBA00012438"/>
    </source>
</evidence>
<dbReference type="Pfam" id="PF02518">
    <property type="entry name" value="HATPase_c"/>
    <property type="match status" value="1"/>
</dbReference>
<name>L0GSX0_9GAMM</name>
<dbReference type="InterPro" id="IPR003594">
    <property type="entry name" value="HATPase_dom"/>
</dbReference>
<evidence type="ECO:0000313" key="11">
    <source>
        <dbReference type="Proteomes" id="UP000010816"/>
    </source>
</evidence>
<dbReference type="STRING" id="765912.Thimo_0219"/>
<dbReference type="SMART" id="SM00388">
    <property type="entry name" value="HisKA"/>
    <property type="match status" value="1"/>
</dbReference>
<dbReference type="Proteomes" id="UP000010816">
    <property type="component" value="Chromosome"/>
</dbReference>